<evidence type="ECO:0000313" key="4">
    <source>
        <dbReference type="Proteomes" id="UP000024816"/>
    </source>
</evidence>
<dbReference type="STRING" id="1280952.HJA_12720"/>
<protein>
    <submittedName>
        <fullName evidence="3">Short-chain dehydrogenase/reductase SDR</fullName>
    </submittedName>
</protein>
<reference evidence="3 4" key="1">
    <citation type="journal article" date="2014" name="Antonie Van Leeuwenhoek">
        <title>Hyphomonas beringensis sp. nov. and Hyphomonas chukchiensis sp. nov., isolated from surface seawater of the Bering Sea and Chukchi Sea.</title>
        <authorList>
            <person name="Li C."/>
            <person name="Lai Q."/>
            <person name="Li G."/>
            <person name="Dong C."/>
            <person name="Wang J."/>
            <person name="Liao Y."/>
            <person name="Shao Z."/>
        </authorList>
    </citation>
    <scope>NUCLEOTIDE SEQUENCE [LARGE SCALE GENOMIC DNA]</scope>
    <source>
        <strain evidence="3 4">VP2</strain>
    </source>
</reference>
<dbReference type="RefSeq" id="WP_051597662.1">
    <property type="nucleotide sequence ID" value="NZ_ARYJ01000008.1"/>
</dbReference>
<dbReference type="InterPro" id="IPR036291">
    <property type="entry name" value="NAD(P)-bd_dom_sf"/>
</dbReference>
<gene>
    <name evidence="3" type="ORF">HJA_12720</name>
</gene>
<organism evidence="3 4">
    <name type="scientific">Hyphomonas jannaschiana VP2</name>
    <dbReference type="NCBI Taxonomy" id="1280952"/>
    <lineage>
        <taxon>Bacteria</taxon>
        <taxon>Pseudomonadati</taxon>
        <taxon>Pseudomonadota</taxon>
        <taxon>Alphaproteobacteria</taxon>
        <taxon>Hyphomonadales</taxon>
        <taxon>Hyphomonadaceae</taxon>
        <taxon>Hyphomonas</taxon>
    </lineage>
</organism>
<dbReference type="SUPFAM" id="SSF51735">
    <property type="entry name" value="NAD(P)-binding Rossmann-fold domains"/>
    <property type="match status" value="1"/>
</dbReference>
<dbReference type="PANTHER" id="PTHR43669">
    <property type="entry name" value="5-KETO-D-GLUCONATE 5-REDUCTASE"/>
    <property type="match status" value="1"/>
</dbReference>
<keyword evidence="4" id="KW-1185">Reference proteome</keyword>
<dbReference type="OrthoDB" id="210852at2"/>
<dbReference type="PANTHER" id="PTHR43669:SF3">
    <property type="entry name" value="ALCOHOL DEHYDROGENASE, PUTATIVE (AFU_ORTHOLOGUE AFUA_3G03445)-RELATED"/>
    <property type="match status" value="1"/>
</dbReference>
<evidence type="ECO:0000256" key="1">
    <source>
        <dbReference type="ARBA" id="ARBA00006484"/>
    </source>
</evidence>
<proteinExistence type="inferred from homology"/>
<dbReference type="InterPro" id="IPR002347">
    <property type="entry name" value="SDR_fam"/>
</dbReference>
<dbReference type="Gene3D" id="3.40.50.720">
    <property type="entry name" value="NAD(P)-binding Rossmann-like Domain"/>
    <property type="match status" value="1"/>
</dbReference>
<name>A0A059F9X7_9PROT</name>
<evidence type="ECO:0000313" key="3">
    <source>
        <dbReference type="EMBL" id="KCZ87402.1"/>
    </source>
</evidence>
<dbReference type="CDD" id="cd05233">
    <property type="entry name" value="SDR_c"/>
    <property type="match status" value="1"/>
</dbReference>
<comment type="caution">
    <text evidence="3">The sequence shown here is derived from an EMBL/GenBank/DDBJ whole genome shotgun (WGS) entry which is preliminary data.</text>
</comment>
<sequence length="261" mass="27711">MIDYKGKVALVTGGASGIGEALAKQLSERGAHVIVADKQADLAKEVAARLPHPGLALPCDLSEPDAPAALVKDAFGWKGQLDLICANAGFGRRKKMMEEDFGADAMTLFAVNMFAPFRIAQAYGAGLAGSGARGRLMITGSENSLSLPQAVRRSRLGAYGASKHGVLIMAEWLKEELGGDLMDVHVLMPGAVYTPLISRNLPDPKDLPPDMGVIMPDRCAEIALKGLDLGLFYIPTHAHIGDDIRPRFDGVQDALTQLGLL</sequence>
<comment type="similarity">
    <text evidence="1">Belongs to the short-chain dehydrogenases/reductases (SDR) family.</text>
</comment>
<evidence type="ECO:0000256" key="2">
    <source>
        <dbReference type="ARBA" id="ARBA00023002"/>
    </source>
</evidence>
<dbReference type="GO" id="GO:0016491">
    <property type="term" value="F:oxidoreductase activity"/>
    <property type="evidence" value="ECO:0007669"/>
    <property type="project" value="UniProtKB-KW"/>
</dbReference>
<dbReference type="eggNOG" id="COG1028">
    <property type="taxonomic scope" value="Bacteria"/>
</dbReference>
<dbReference type="AlphaFoldDB" id="A0A059F9X7"/>
<dbReference type="Proteomes" id="UP000024816">
    <property type="component" value="Unassembled WGS sequence"/>
</dbReference>
<dbReference type="Pfam" id="PF00106">
    <property type="entry name" value="adh_short"/>
    <property type="match status" value="1"/>
</dbReference>
<dbReference type="PRINTS" id="PR00081">
    <property type="entry name" value="GDHRDH"/>
</dbReference>
<dbReference type="EMBL" id="ARYJ01000008">
    <property type="protein sequence ID" value="KCZ87402.1"/>
    <property type="molecule type" value="Genomic_DNA"/>
</dbReference>
<dbReference type="PATRIC" id="fig|1280952.3.peg.2544"/>
<keyword evidence="2" id="KW-0560">Oxidoreductase</keyword>
<accession>A0A059F9X7</accession>